<dbReference type="SUPFAM" id="SSF53850">
    <property type="entry name" value="Periplasmic binding protein-like II"/>
    <property type="match status" value="1"/>
</dbReference>
<keyword evidence="15" id="KW-1015">Disulfide bond</keyword>
<keyword evidence="5 17" id="KW-1133">Transmembrane helix</keyword>
<dbReference type="PANTHER" id="PTHR18966">
    <property type="entry name" value="IONOTROPIC GLUTAMATE RECEPTOR"/>
    <property type="match status" value="1"/>
</dbReference>
<evidence type="ECO:0000256" key="17">
    <source>
        <dbReference type="SAM" id="Phobius"/>
    </source>
</evidence>
<dbReference type="InterPro" id="IPR015683">
    <property type="entry name" value="Ionotropic_Glu_rcpt"/>
</dbReference>
<evidence type="ECO:0000256" key="5">
    <source>
        <dbReference type="ARBA" id="ARBA00022989"/>
    </source>
</evidence>
<keyword evidence="11" id="KW-1071">Ligand-gated ion channel</keyword>
<dbReference type="Pfam" id="PF00060">
    <property type="entry name" value="Lig_chan"/>
    <property type="match status" value="1"/>
</dbReference>
<sequence>MTSRSIFLLLILLVTQRESILALYSNGKTVSDVVIFYNASSRYMRNIVQRAESLFLANRPRSKISLEQEASEVYVNPLPIDSNKIALSQVGASGGSLSQIWNISSQTLGAIFVDVNVDALYTSSLLEELDFPTIGIFQSEGQPRTQESPADFTRVALPSVKYYAQIIWELMKKTERRSLCLVLSVDSDGQELADSMTQVAEKEKWFINKIFWLVENNVPSIKNISASLSFLQSDVVVVHSRNEDNGVLLGLLTENNTSHSLWVVTDVTMFGLSNVHILPDGLIRINARSENIDSTFYSDAIYDALLLYQAALQKALGMDLHQITENVCYEYNGDIGSLIYRNVKDSYLEGLSSLFVEPSLHKKSTTSFEIWNLRGDKNGAKCWTLVGLSTPSGFALDTVRVPNGSTITPPAVPMTHVVRVPVNEYSPWVQIEDSRIDGRGSYYCIGRGQLCYKYHNGSRIKKSTLCCSGVSIDLLVMMQNELGFQSEIYFTPDGNYGDFDENKGMWNGIVQEVVSGQADFAIDISVNSIRAKYLDFAQPFVHVALNILVLKDLRVNDEIQWTSWLEPFQYELWFFILGFINIILLVTWWIDRKSPYGHYRQVDSGDDGFTLLDSMTYVWGVAFGKDIGAEKTPHSSSARCVSTFFAFFALIVVNTYCANLMAFLVQEEFVLPISGIRDEKIRHPSLMPPNGFKLGVQENSQEESYFKFHSEDMFREIYQVNLQVNFVRNFADGLEKLKNREIHGLVGDHLSLSQVANNDIDCSYSLAGPNFFNFGLGIALPKASPWLQDINQAVLKHQENGAIETIEQRWFNKKTCDLKPFKQLEIINLSGLFMTVVIVIAFCVLAIFLEFGVVIAIMKFGDRLGAIGKFMKNFVLNVKEGEEAHLKMQYSFIFRRHRKESWDIAAANARVERITGVELGFHNNEYCFSQEQPLGHVNSDMNGNGHITTNRVSQMNTHAHVNGHMSHSRTRKLKETEMMTKL</sequence>
<keyword evidence="8 17" id="KW-0472">Membrane</keyword>
<dbReference type="AlphaFoldDB" id="A0AAU9VJS7"/>
<evidence type="ECO:0000256" key="16">
    <source>
        <dbReference type="SAM" id="MobiDB-lite"/>
    </source>
</evidence>
<keyword evidence="9" id="KW-0675">Receptor</keyword>
<evidence type="ECO:0000256" key="12">
    <source>
        <dbReference type="ARBA" id="ARBA00023303"/>
    </source>
</evidence>
<feature type="binding site" evidence="13">
    <location>
        <position position="748"/>
    </location>
    <ligand>
        <name>L-glutamate</name>
        <dbReference type="ChEBI" id="CHEBI:29985"/>
    </ligand>
</feature>
<accession>A0AAU9VJS7</accession>
<feature type="site" description="Crucial to convey clamshell closure to channel opening" evidence="14">
    <location>
        <position position="673"/>
    </location>
</feature>
<dbReference type="Pfam" id="PF10613">
    <property type="entry name" value="Lig_chan-Glu_bd"/>
    <property type="match status" value="1"/>
</dbReference>
<evidence type="ECO:0000313" key="21">
    <source>
        <dbReference type="EMBL" id="CAH3031199.1"/>
    </source>
</evidence>
<feature type="site" description="Interaction with the cone snail toxin Con-ikot-ikot" evidence="14">
    <location>
        <position position="796"/>
    </location>
</feature>
<evidence type="ECO:0008006" key="23">
    <source>
        <dbReference type="Google" id="ProtNLM"/>
    </source>
</evidence>
<feature type="signal peptide" evidence="18">
    <location>
        <begin position="1"/>
        <end position="22"/>
    </location>
</feature>
<keyword evidence="6" id="KW-0175">Coiled coil</keyword>
<proteinExistence type="predicted"/>
<feature type="transmembrane region" description="Helical" evidence="17">
    <location>
        <begin position="572"/>
        <end position="590"/>
    </location>
</feature>
<dbReference type="Gene3D" id="3.40.190.10">
    <property type="entry name" value="Periplasmic binding protein-like II"/>
    <property type="match status" value="2"/>
</dbReference>
<protein>
    <recommendedName>
        <fullName evidence="23">Ionotropic glutamate receptor</fullName>
    </recommendedName>
</protein>
<dbReference type="PRINTS" id="PR00177">
    <property type="entry name" value="NMDARECEPTOR"/>
</dbReference>
<evidence type="ECO:0000313" key="22">
    <source>
        <dbReference type="Proteomes" id="UP001159428"/>
    </source>
</evidence>
<dbReference type="SMART" id="SM00079">
    <property type="entry name" value="PBPe"/>
    <property type="match status" value="1"/>
</dbReference>
<name>A0AAU9VJS7_9CNID</name>
<keyword evidence="12" id="KW-0407">Ion channel</keyword>
<dbReference type="SUPFAM" id="SSF53822">
    <property type="entry name" value="Periplasmic binding protein-like I"/>
    <property type="match status" value="1"/>
</dbReference>
<evidence type="ECO:0000256" key="3">
    <source>
        <dbReference type="ARBA" id="ARBA00022475"/>
    </source>
</evidence>
<feature type="site" description="Interaction with the cone snail toxin Con-ikot-ikot" evidence="14">
    <location>
        <position position="707"/>
    </location>
</feature>
<evidence type="ECO:0000259" key="19">
    <source>
        <dbReference type="SMART" id="SM00079"/>
    </source>
</evidence>
<feature type="transmembrane region" description="Helical" evidence="17">
    <location>
        <begin position="644"/>
        <end position="665"/>
    </location>
</feature>
<keyword evidence="3" id="KW-1003">Cell membrane</keyword>
<dbReference type="GO" id="GO:0015276">
    <property type="term" value="F:ligand-gated monoatomic ion channel activity"/>
    <property type="evidence" value="ECO:0007669"/>
    <property type="project" value="InterPro"/>
</dbReference>
<keyword evidence="2" id="KW-0813">Transport</keyword>
<dbReference type="GO" id="GO:0043226">
    <property type="term" value="C:organelle"/>
    <property type="evidence" value="ECO:0007669"/>
    <property type="project" value="UniProtKB-ARBA"/>
</dbReference>
<feature type="domain" description="Ionotropic glutamate receptor C-terminal" evidence="19">
    <location>
        <begin position="459"/>
        <end position="813"/>
    </location>
</feature>
<dbReference type="SMART" id="SM00918">
    <property type="entry name" value="Lig_chan-Glu_bd"/>
    <property type="match status" value="1"/>
</dbReference>
<dbReference type="Proteomes" id="UP001159428">
    <property type="component" value="Unassembled WGS sequence"/>
</dbReference>
<keyword evidence="7" id="KW-0406">Ion transport</keyword>
<dbReference type="Gene3D" id="3.40.50.2300">
    <property type="match status" value="1"/>
</dbReference>
<keyword evidence="10" id="KW-0325">Glycoprotein</keyword>
<evidence type="ECO:0000256" key="8">
    <source>
        <dbReference type="ARBA" id="ARBA00023136"/>
    </source>
</evidence>
<keyword evidence="22" id="KW-1185">Reference proteome</keyword>
<dbReference type="EMBL" id="CALNXJ010000001">
    <property type="protein sequence ID" value="CAH3031199.1"/>
    <property type="molecule type" value="Genomic_DNA"/>
</dbReference>
<dbReference type="InterPro" id="IPR028082">
    <property type="entry name" value="Peripla_BP_I"/>
</dbReference>
<feature type="binding site" evidence="13">
    <location>
        <position position="530"/>
    </location>
    <ligand>
        <name>L-glutamate</name>
        <dbReference type="ChEBI" id="CHEBI:29985"/>
    </ligand>
</feature>
<evidence type="ECO:0000259" key="20">
    <source>
        <dbReference type="SMART" id="SM00918"/>
    </source>
</evidence>
<dbReference type="InterPro" id="IPR001508">
    <property type="entry name" value="Iono_Glu_rcpt_met"/>
</dbReference>
<evidence type="ECO:0000256" key="7">
    <source>
        <dbReference type="ARBA" id="ARBA00023065"/>
    </source>
</evidence>
<keyword evidence="18" id="KW-0732">Signal</keyword>
<evidence type="ECO:0000256" key="18">
    <source>
        <dbReference type="SAM" id="SignalP"/>
    </source>
</evidence>
<dbReference type="InterPro" id="IPR019594">
    <property type="entry name" value="Glu/Gly-bd"/>
</dbReference>
<reference evidence="21 22" key="1">
    <citation type="submission" date="2022-05" db="EMBL/GenBank/DDBJ databases">
        <authorList>
            <consortium name="Genoscope - CEA"/>
            <person name="William W."/>
        </authorList>
    </citation>
    <scope>NUCLEOTIDE SEQUENCE [LARGE SCALE GENOMIC DNA]</scope>
</reference>
<feature type="disulfide bond" evidence="15">
    <location>
        <begin position="762"/>
        <end position="816"/>
    </location>
</feature>
<feature type="region of interest" description="Disordered" evidence="16">
    <location>
        <begin position="961"/>
        <end position="982"/>
    </location>
</feature>
<evidence type="ECO:0000256" key="1">
    <source>
        <dbReference type="ARBA" id="ARBA00004651"/>
    </source>
</evidence>
<gene>
    <name evidence="21" type="ORF">PMEA_00001204</name>
</gene>
<evidence type="ECO:0000256" key="13">
    <source>
        <dbReference type="PIRSR" id="PIRSR601508-1"/>
    </source>
</evidence>
<comment type="caution">
    <text evidence="21">The sequence shown here is derived from an EMBL/GenBank/DDBJ whole genome shotgun (WGS) entry which is preliminary data.</text>
</comment>
<evidence type="ECO:0000256" key="4">
    <source>
        <dbReference type="ARBA" id="ARBA00022692"/>
    </source>
</evidence>
<dbReference type="GO" id="GO:0038023">
    <property type="term" value="F:signaling receptor activity"/>
    <property type="evidence" value="ECO:0007669"/>
    <property type="project" value="InterPro"/>
</dbReference>
<organism evidence="21 22">
    <name type="scientific">Pocillopora meandrina</name>
    <dbReference type="NCBI Taxonomy" id="46732"/>
    <lineage>
        <taxon>Eukaryota</taxon>
        <taxon>Metazoa</taxon>
        <taxon>Cnidaria</taxon>
        <taxon>Anthozoa</taxon>
        <taxon>Hexacorallia</taxon>
        <taxon>Scleractinia</taxon>
        <taxon>Astrocoeniina</taxon>
        <taxon>Pocilloporidae</taxon>
        <taxon>Pocillopora</taxon>
    </lineage>
</organism>
<feature type="transmembrane region" description="Helical" evidence="17">
    <location>
        <begin position="832"/>
        <end position="857"/>
    </location>
</feature>
<evidence type="ECO:0000256" key="9">
    <source>
        <dbReference type="ARBA" id="ARBA00023170"/>
    </source>
</evidence>
<evidence type="ECO:0000256" key="14">
    <source>
        <dbReference type="PIRSR" id="PIRSR601508-2"/>
    </source>
</evidence>
<evidence type="ECO:0000256" key="15">
    <source>
        <dbReference type="PIRSR" id="PIRSR601508-3"/>
    </source>
</evidence>
<dbReference type="FunFam" id="3.40.190.10:FF:000078">
    <property type="entry name" value="glutamate receptor ionotropic, NMDA 3B"/>
    <property type="match status" value="1"/>
</dbReference>
<feature type="chain" id="PRO_5043560965" description="Ionotropic glutamate receptor" evidence="18">
    <location>
        <begin position="23"/>
        <end position="982"/>
    </location>
</feature>
<keyword evidence="4 17" id="KW-0812">Transmembrane</keyword>
<feature type="domain" description="Ionotropic glutamate receptor L-glutamate and glycine-binding" evidence="20">
    <location>
        <begin position="460"/>
        <end position="515"/>
    </location>
</feature>
<comment type="subcellular location">
    <subcellularLocation>
        <location evidence="1">Cell membrane</location>
        <topology evidence="1">Multi-pass membrane protein</topology>
    </subcellularLocation>
</comment>
<evidence type="ECO:0000256" key="10">
    <source>
        <dbReference type="ARBA" id="ARBA00023180"/>
    </source>
</evidence>
<feature type="binding site" evidence="13">
    <location>
        <position position="525"/>
    </location>
    <ligand>
        <name>L-glutamate</name>
        <dbReference type="ChEBI" id="CHEBI:29985"/>
    </ligand>
</feature>
<evidence type="ECO:0000256" key="11">
    <source>
        <dbReference type="ARBA" id="ARBA00023286"/>
    </source>
</evidence>
<dbReference type="InterPro" id="IPR001320">
    <property type="entry name" value="Iontro_rcpt_C"/>
</dbReference>
<evidence type="ECO:0000256" key="2">
    <source>
        <dbReference type="ARBA" id="ARBA00022448"/>
    </source>
</evidence>
<dbReference type="Gene3D" id="1.10.287.70">
    <property type="match status" value="1"/>
</dbReference>
<dbReference type="GO" id="GO:0005886">
    <property type="term" value="C:plasma membrane"/>
    <property type="evidence" value="ECO:0007669"/>
    <property type="project" value="UniProtKB-SubCell"/>
</dbReference>
<feature type="compositionally biased region" description="Basic and acidic residues" evidence="16">
    <location>
        <begin position="973"/>
        <end position="982"/>
    </location>
</feature>
<evidence type="ECO:0000256" key="6">
    <source>
        <dbReference type="ARBA" id="ARBA00023054"/>
    </source>
</evidence>